<dbReference type="PROSITE" id="PS00786">
    <property type="entry name" value="5_NUCLEOTIDASE_2"/>
    <property type="match status" value="1"/>
</dbReference>
<dbReference type="InterPro" id="IPR029052">
    <property type="entry name" value="Metallo-depent_PP-like"/>
</dbReference>
<comment type="caution">
    <text evidence="8">The sequence shown here is derived from an EMBL/GenBank/DDBJ whole genome shotgun (WGS) entry which is preliminary data.</text>
</comment>
<organism evidence="8 9">
    <name type="scientific">Litorilituus lipolyticus</name>
    <dbReference type="NCBI Taxonomy" id="2491017"/>
    <lineage>
        <taxon>Bacteria</taxon>
        <taxon>Pseudomonadati</taxon>
        <taxon>Pseudomonadota</taxon>
        <taxon>Gammaproteobacteria</taxon>
        <taxon>Alteromonadales</taxon>
        <taxon>Colwelliaceae</taxon>
        <taxon>Litorilituus</taxon>
    </lineage>
</organism>
<dbReference type="GO" id="GO:0000166">
    <property type="term" value="F:nucleotide binding"/>
    <property type="evidence" value="ECO:0007669"/>
    <property type="project" value="UniProtKB-KW"/>
</dbReference>
<dbReference type="EMBL" id="SAWY01000005">
    <property type="protein sequence ID" value="TPH18188.1"/>
    <property type="molecule type" value="Genomic_DNA"/>
</dbReference>
<dbReference type="NCBIfam" id="NF007109">
    <property type="entry name" value="PRK09558.1"/>
    <property type="match status" value="1"/>
</dbReference>
<evidence type="ECO:0000256" key="4">
    <source>
        <dbReference type="ARBA" id="ARBA00022741"/>
    </source>
</evidence>
<accession>A0A502L2L3</accession>
<dbReference type="GO" id="GO:0008768">
    <property type="term" value="F:UDP-sugar diphosphatase activity"/>
    <property type="evidence" value="ECO:0007669"/>
    <property type="project" value="TreeGrafter"/>
</dbReference>
<reference evidence="8 9" key="1">
    <citation type="submission" date="2019-01" db="EMBL/GenBank/DDBJ databases">
        <title>Litorilituus lipolytica sp. nov., isolated from intertidal sand of the Yellow Sea in China.</title>
        <authorList>
            <person name="Liu A."/>
        </authorList>
    </citation>
    <scope>NUCLEOTIDE SEQUENCE [LARGE SCALE GENOMIC DNA]</scope>
    <source>
        <strain evidence="8 9">RZ04</strain>
    </source>
</reference>
<dbReference type="PRINTS" id="PR01607">
    <property type="entry name" value="APYRASEFAMLY"/>
</dbReference>
<dbReference type="InterPro" id="IPR008334">
    <property type="entry name" value="5'-Nucleotdase_C"/>
</dbReference>
<keyword evidence="5 8" id="KW-0378">Hydrolase</keyword>
<dbReference type="SUPFAM" id="SSF56300">
    <property type="entry name" value="Metallo-dependent phosphatases"/>
    <property type="match status" value="1"/>
</dbReference>
<keyword evidence="2" id="KW-0479">Metal-binding</keyword>
<name>A0A502L2L3_9GAMM</name>
<dbReference type="PANTHER" id="PTHR11575">
    <property type="entry name" value="5'-NUCLEOTIDASE-RELATED"/>
    <property type="match status" value="1"/>
</dbReference>
<dbReference type="Gene3D" id="3.60.21.10">
    <property type="match status" value="1"/>
</dbReference>
<gene>
    <name evidence="8" type="ORF">EPA86_03285</name>
</gene>
<evidence type="ECO:0000259" key="7">
    <source>
        <dbReference type="Pfam" id="PF02872"/>
    </source>
</evidence>
<evidence type="ECO:0000313" key="8">
    <source>
        <dbReference type="EMBL" id="TPH18188.1"/>
    </source>
</evidence>
<dbReference type="AlphaFoldDB" id="A0A502L2L3"/>
<dbReference type="GO" id="GO:0046872">
    <property type="term" value="F:metal ion binding"/>
    <property type="evidence" value="ECO:0007669"/>
    <property type="project" value="UniProtKB-KW"/>
</dbReference>
<protein>
    <submittedName>
        <fullName evidence="8">Bifunctional UDP-sugar hydrolase/5'-nucleotidase</fullName>
    </submittedName>
</protein>
<dbReference type="GO" id="GO:0009166">
    <property type="term" value="P:nucleotide catabolic process"/>
    <property type="evidence" value="ECO:0007669"/>
    <property type="project" value="InterPro"/>
</dbReference>
<feature type="domain" description="5'-Nucleotidase C-terminal" evidence="7">
    <location>
        <begin position="390"/>
        <end position="527"/>
    </location>
</feature>
<dbReference type="GO" id="GO:0008253">
    <property type="term" value="F:5'-nucleotidase activity"/>
    <property type="evidence" value="ECO:0007669"/>
    <property type="project" value="TreeGrafter"/>
</dbReference>
<evidence type="ECO:0000256" key="5">
    <source>
        <dbReference type="RuleBase" id="RU362119"/>
    </source>
</evidence>
<dbReference type="SUPFAM" id="SSF55816">
    <property type="entry name" value="5'-nucleotidase (syn. UDP-sugar hydrolase), C-terminal domain"/>
    <property type="match status" value="1"/>
</dbReference>
<keyword evidence="4 5" id="KW-0547">Nucleotide-binding</keyword>
<dbReference type="PROSITE" id="PS00785">
    <property type="entry name" value="5_NUCLEOTIDASE_1"/>
    <property type="match status" value="1"/>
</dbReference>
<feature type="domain" description="Calcineurin-like phosphoesterase" evidence="6">
    <location>
        <begin position="53"/>
        <end position="272"/>
    </location>
</feature>
<keyword evidence="3" id="KW-0732">Signal</keyword>
<evidence type="ECO:0000259" key="6">
    <source>
        <dbReference type="Pfam" id="PF00149"/>
    </source>
</evidence>
<dbReference type="PANTHER" id="PTHR11575:SF46">
    <property type="entry name" value="PROTEIN USHA"/>
    <property type="match status" value="1"/>
</dbReference>
<dbReference type="InterPro" id="IPR036907">
    <property type="entry name" value="5'-Nucleotdase_C_sf"/>
</dbReference>
<dbReference type="Pfam" id="PF02872">
    <property type="entry name" value="5_nucleotid_C"/>
    <property type="match status" value="1"/>
</dbReference>
<comment type="similarity">
    <text evidence="1 5">Belongs to the 5'-nucleotidase family.</text>
</comment>
<dbReference type="Proteomes" id="UP000315303">
    <property type="component" value="Unassembled WGS sequence"/>
</dbReference>
<dbReference type="InterPro" id="IPR004843">
    <property type="entry name" value="Calcineurin-like_PHP"/>
</dbReference>
<dbReference type="RefSeq" id="WP_140601928.1">
    <property type="nucleotide sequence ID" value="NZ_SAWY01000005.1"/>
</dbReference>
<dbReference type="Pfam" id="PF00149">
    <property type="entry name" value="Metallophos"/>
    <property type="match status" value="1"/>
</dbReference>
<dbReference type="OrthoDB" id="9803927at2"/>
<evidence type="ECO:0000256" key="2">
    <source>
        <dbReference type="ARBA" id="ARBA00022723"/>
    </source>
</evidence>
<evidence type="ECO:0000256" key="3">
    <source>
        <dbReference type="ARBA" id="ARBA00022729"/>
    </source>
</evidence>
<proteinExistence type="inferred from homology"/>
<keyword evidence="9" id="KW-1185">Reference proteome</keyword>
<dbReference type="InterPro" id="IPR006179">
    <property type="entry name" value="5_nucleotidase/apyrase"/>
</dbReference>
<sequence length="568" mass="62465">MFNLAGNQLTSLAENNFAIKKVCLSTALVLGGLLLSACATFDENTQPEVKKLVVLHTNDHHGRFWHNEHGEYGMAARKTLLDKLRAQAKDNDQEVILLSGGDINTGIPESDMQQAEPDFRGMALLGYDAMAIGNHEFDNPVSVLAKQQEWAGFPFLSANIIDNASNEHAYQASTVITKGDIKIGLVGLTTTDTKVIGNPEYIGHLSFTKPSTAAKIAIDEMNKTQQVDITIAVTHMGHFVDAKHGINAPGDVTLARELPAGMLDVIIGGHSQEPVCMLDENDSDNNYQAGSACQPDKQNNTWIMQAHEWGKYVGKAEFEIINGEVTLTSYQLIPVNLTQMQRLANGQYKRSFIGEELKKSPEVYNFLLPYQQKGGAEILVAFATVNGLLNGHRTQIRNRQTNLGKLIATAQMQKVHADFGIISSGGIRNSIESGEVNYKQVLSVHPFKNRLTYVDMMGKDVEQYLMTVAAFPPDSGAFAQFSGVSFQVKDNQVSHILIKGQPIDNNRSYRFSLNSYNAAGGDGYPKLLDHKGFVATSYIDAEVLKEFLQSNSPLNVNEYQPNGEINRQ</sequence>
<dbReference type="Gene3D" id="3.90.780.10">
    <property type="entry name" value="5'-Nucleotidase, C-terminal domain"/>
    <property type="match status" value="1"/>
</dbReference>
<evidence type="ECO:0000313" key="9">
    <source>
        <dbReference type="Proteomes" id="UP000315303"/>
    </source>
</evidence>
<evidence type="ECO:0000256" key="1">
    <source>
        <dbReference type="ARBA" id="ARBA00006654"/>
    </source>
</evidence>
<dbReference type="InterPro" id="IPR006146">
    <property type="entry name" value="5'-Nucleotdase_CS"/>
</dbReference>
<dbReference type="GO" id="GO:0030288">
    <property type="term" value="C:outer membrane-bounded periplasmic space"/>
    <property type="evidence" value="ECO:0007669"/>
    <property type="project" value="TreeGrafter"/>
</dbReference>